<evidence type="ECO:0000256" key="5">
    <source>
        <dbReference type="ARBA" id="ARBA00023125"/>
    </source>
</evidence>
<dbReference type="SMART" id="SM00411">
    <property type="entry name" value="BHL"/>
    <property type="match status" value="1"/>
</dbReference>
<protein>
    <recommendedName>
        <fullName evidence="2">Integration host factor subunit alpha</fullName>
    </recommendedName>
</protein>
<evidence type="ECO:0000256" key="2">
    <source>
        <dbReference type="ARBA" id="ARBA00018329"/>
    </source>
</evidence>
<dbReference type="PANTHER" id="PTHR33175:SF2">
    <property type="entry name" value="INTEGRATION HOST FACTOR SUBUNIT ALPHA"/>
    <property type="match status" value="1"/>
</dbReference>
<evidence type="ECO:0000313" key="10">
    <source>
        <dbReference type="Proteomes" id="UP000011563"/>
    </source>
</evidence>
<proteinExistence type="inferred from homology"/>
<dbReference type="GO" id="GO:0030527">
    <property type="term" value="F:structural constituent of chromatin"/>
    <property type="evidence" value="ECO:0007669"/>
    <property type="project" value="InterPro"/>
</dbReference>
<evidence type="ECO:0000256" key="8">
    <source>
        <dbReference type="RuleBase" id="RU003939"/>
    </source>
</evidence>
<evidence type="ECO:0000313" key="9">
    <source>
        <dbReference type="EMBL" id="AGF49728.1"/>
    </source>
</evidence>
<dbReference type="GO" id="GO:0003677">
    <property type="term" value="F:DNA binding"/>
    <property type="evidence" value="ECO:0007669"/>
    <property type="project" value="UniProtKB-KW"/>
</dbReference>
<reference evidence="9 10" key="1">
    <citation type="journal article" date="2013" name="Genome Biol. Evol.">
        <title>Genome evolution and phylogenomic analysis of candidatus kinetoplastibacterium, the betaproteobacterial endosymbionts of strigomonas and angomonas.</title>
        <authorList>
            <person name="Alves J.M."/>
            <person name="Serrano M.G."/>
            <person name="Maia da Silva F."/>
            <person name="Voegtly L.J."/>
            <person name="Matveyev A.V."/>
            <person name="Teixeira M.M."/>
            <person name="Camargo E.P."/>
            <person name="Buck G.A."/>
        </authorList>
    </citation>
    <scope>NUCLEOTIDE SEQUENCE [LARGE SCALE GENOMIC DNA]</scope>
    <source>
        <strain evidence="9 10">TCC012E</strain>
    </source>
</reference>
<dbReference type="GO" id="GO:0009893">
    <property type="term" value="P:positive regulation of metabolic process"/>
    <property type="evidence" value="ECO:0007669"/>
    <property type="project" value="UniProtKB-ARBA"/>
</dbReference>
<dbReference type="HOGENOM" id="CLU_105066_1_0_4"/>
<comment type="similarity">
    <text evidence="1 8">Belongs to the bacterial histone-like protein family.</text>
</comment>
<dbReference type="RefSeq" id="WP_015237977.1">
    <property type="nucleotide sequence ID" value="NC_020285.1"/>
</dbReference>
<dbReference type="Proteomes" id="UP000011563">
    <property type="component" value="Chromosome"/>
</dbReference>
<keyword evidence="6" id="KW-0804">Transcription</keyword>
<keyword evidence="4" id="KW-0805">Transcription regulation</keyword>
<dbReference type="KEGG" id="kbt:BCUE_0530"/>
<organism evidence="9 10">
    <name type="scientific">Candidatus Kinetoplastidibacterium blastocrithidiae TCC012E</name>
    <dbReference type="NCBI Taxonomy" id="1208922"/>
    <lineage>
        <taxon>Bacteria</taxon>
        <taxon>Pseudomonadati</taxon>
        <taxon>Pseudomonadota</taxon>
        <taxon>Betaproteobacteria</taxon>
        <taxon>Candidatus Kinetoplastidibacterium</taxon>
    </lineage>
</organism>
<dbReference type="PRINTS" id="PR01727">
    <property type="entry name" value="DNABINDINGHU"/>
</dbReference>
<evidence type="ECO:0000256" key="7">
    <source>
        <dbReference type="ARBA" id="ARBA00023172"/>
    </source>
</evidence>
<dbReference type="InterPro" id="IPR010992">
    <property type="entry name" value="IHF-like_DNA-bd_dom_sf"/>
</dbReference>
<name>M1LBA6_9PROT</name>
<dbReference type="InterPro" id="IPR020816">
    <property type="entry name" value="Histone-like_DNA-bd_CS"/>
</dbReference>
<keyword evidence="7" id="KW-0233">DNA recombination</keyword>
<accession>M1LBA6</accession>
<sequence>MLKSNTLTKAELVILLFERTGLTKRDSRFIVECFFDEIANFLYEGHNFKLSGFGNFHLLDKMQRPGRNPKTGKAFNVSARRVVSFHASNKLKKKINNRNGL</sequence>
<evidence type="ECO:0000256" key="6">
    <source>
        <dbReference type="ARBA" id="ARBA00023163"/>
    </source>
</evidence>
<dbReference type="NCBIfam" id="NF001401">
    <property type="entry name" value="PRK00285.1"/>
    <property type="match status" value="1"/>
</dbReference>
<gene>
    <name evidence="9" type="ORF">BCUE_0530</name>
</gene>
<dbReference type="InterPro" id="IPR005684">
    <property type="entry name" value="IHF_alpha"/>
</dbReference>
<dbReference type="GO" id="GO:0006355">
    <property type="term" value="P:regulation of DNA-templated transcription"/>
    <property type="evidence" value="ECO:0007669"/>
    <property type="project" value="InterPro"/>
</dbReference>
<keyword evidence="3" id="KW-0810">Translation regulation</keyword>
<evidence type="ECO:0000256" key="4">
    <source>
        <dbReference type="ARBA" id="ARBA00023015"/>
    </source>
</evidence>
<evidence type="ECO:0000256" key="3">
    <source>
        <dbReference type="ARBA" id="ARBA00022845"/>
    </source>
</evidence>
<dbReference type="PANTHER" id="PTHR33175">
    <property type="entry name" value="DNA-BINDING PROTEIN HU"/>
    <property type="match status" value="1"/>
</dbReference>
<dbReference type="Gene3D" id="4.10.520.10">
    <property type="entry name" value="IHF-like DNA-binding proteins"/>
    <property type="match status" value="1"/>
</dbReference>
<dbReference type="GO" id="GO:0006417">
    <property type="term" value="P:regulation of translation"/>
    <property type="evidence" value="ECO:0007669"/>
    <property type="project" value="UniProtKB-KW"/>
</dbReference>
<dbReference type="EMBL" id="CP003807">
    <property type="protein sequence ID" value="AGF49728.1"/>
    <property type="molecule type" value="Genomic_DNA"/>
</dbReference>
<dbReference type="GO" id="GO:0006310">
    <property type="term" value="P:DNA recombination"/>
    <property type="evidence" value="ECO:0007669"/>
    <property type="project" value="UniProtKB-KW"/>
</dbReference>
<dbReference type="Pfam" id="PF00216">
    <property type="entry name" value="Bac_DNA_binding"/>
    <property type="match status" value="1"/>
</dbReference>
<dbReference type="SUPFAM" id="SSF47729">
    <property type="entry name" value="IHF-like DNA-binding proteins"/>
    <property type="match status" value="1"/>
</dbReference>
<dbReference type="PROSITE" id="PS00045">
    <property type="entry name" value="HISTONE_LIKE"/>
    <property type="match status" value="1"/>
</dbReference>
<keyword evidence="5" id="KW-0238">DNA-binding</keyword>
<dbReference type="AlphaFoldDB" id="M1LBA6"/>
<dbReference type="InterPro" id="IPR000119">
    <property type="entry name" value="Hist_DNA-bd"/>
</dbReference>
<dbReference type="CDD" id="cd13835">
    <property type="entry name" value="IHF_A"/>
    <property type="match status" value="1"/>
</dbReference>
<keyword evidence="10" id="KW-1185">Reference proteome</keyword>
<dbReference type="GO" id="GO:0005829">
    <property type="term" value="C:cytosol"/>
    <property type="evidence" value="ECO:0007669"/>
    <property type="project" value="TreeGrafter"/>
</dbReference>
<dbReference type="PATRIC" id="fig|1208922.3.peg.281"/>
<evidence type="ECO:0000256" key="1">
    <source>
        <dbReference type="ARBA" id="ARBA00010529"/>
    </source>
</evidence>